<feature type="region of interest" description="Disordered" evidence="1">
    <location>
        <begin position="80"/>
        <end position="110"/>
    </location>
</feature>
<reference evidence="2" key="1">
    <citation type="submission" date="2020-05" db="UniProtKB">
        <authorList>
            <consortium name="EnsemblMetazoa"/>
        </authorList>
    </citation>
    <scope>IDENTIFICATION</scope>
    <source>
        <strain evidence="2">MAF</strain>
    </source>
</reference>
<dbReference type="PROSITE" id="PS51257">
    <property type="entry name" value="PROKAR_LIPOPROTEIN"/>
    <property type="match status" value="1"/>
</dbReference>
<organism evidence="2 3">
    <name type="scientific">Anopheles merus</name>
    <name type="common">Mosquito</name>
    <dbReference type="NCBI Taxonomy" id="30066"/>
    <lineage>
        <taxon>Eukaryota</taxon>
        <taxon>Metazoa</taxon>
        <taxon>Ecdysozoa</taxon>
        <taxon>Arthropoda</taxon>
        <taxon>Hexapoda</taxon>
        <taxon>Insecta</taxon>
        <taxon>Pterygota</taxon>
        <taxon>Neoptera</taxon>
        <taxon>Endopterygota</taxon>
        <taxon>Diptera</taxon>
        <taxon>Nematocera</taxon>
        <taxon>Culicoidea</taxon>
        <taxon>Culicidae</taxon>
        <taxon>Anophelinae</taxon>
        <taxon>Anopheles</taxon>
    </lineage>
</organism>
<sequence>MPGCRLQPRACTASTSSSACNNYTKKLHRCVAPFFRARGQPGTGAIHHPHKVLAINISTTVKRKKQNLEKKKHRLHAWNVARLQSPGLPRHHTDVRHGSGARKRTEARTR</sequence>
<dbReference type="VEuPathDB" id="VectorBase:AMEM017692"/>
<evidence type="ECO:0000313" key="3">
    <source>
        <dbReference type="Proteomes" id="UP000075903"/>
    </source>
</evidence>
<dbReference type="EnsemblMetazoa" id="AMEM017692-RA">
    <property type="protein sequence ID" value="AMEM017692-PA"/>
    <property type="gene ID" value="AMEM017692"/>
</dbReference>
<evidence type="ECO:0000256" key="1">
    <source>
        <dbReference type="SAM" id="MobiDB-lite"/>
    </source>
</evidence>
<evidence type="ECO:0000313" key="2">
    <source>
        <dbReference type="EnsemblMetazoa" id="AMEM017692-PA"/>
    </source>
</evidence>
<dbReference type="Proteomes" id="UP000075903">
    <property type="component" value="Unassembled WGS sequence"/>
</dbReference>
<feature type="compositionally biased region" description="Basic and acidic residues" evidence="1">
    <location>
        <begin position="91"/>
        <end position="110"/>
    </location>
</feature>
<proteinExistence type="predicted"/>
<protein>
    <submittedName>
        <fullName evidence="2">Uncharacterized protein</fullName>
    </submittedName>
</protein>
<name>A0A182VMX5_ANOME</name>
<dbReference type="AlphaFoldDB" id="A0A182VMX5"/>
<accession>A0A182VMX5</accession>
<keyword evidence="3" id="KW-1185">Reference proteome</keyword>